<dbReference type="GO" id="GO:0032259">
    <property type="term" value="P:methylation"/>
    <property type="evidence" value="ECO:0007669"/>
    <property type="project" value="UniProtKB-KW"/>
</dbReference>
<dbReference type="PANTHER" id="PTHR45036:SF1">
    <property type="entry name" value="METHYLTRANSFERASE LIKE 7A"/>
    <property type="match status" value="1"/>
</dbReference>
<proteinExistence type="predicted"/>
<dbReference type="Pfam" id="PF08241">
    <property type="entry name" value="Methyltransf_11"/>
    <property type="match status" value="1"/>
</dbReference>
<dbReference type="Proteomes" id="UP000265509">
    <property type="component" value="Unassembled WGS sequence"/>
</dbReference>
<sequence length="206" mass="22556">MGIYEKYVLPRAINCACSTRPMMKQREKVVPRAAGTVLEIGIGSGLNLPYYDPARVRKVIGLDPSEKSWELAAERASRLQFEVEFIGLPGEQIPLEDASVDTVLVTFALCTIPDPVAALEGMSRVLRPGGELIFCEHGIAPDAVVQRWQNRINPLWRAIAGGCNLNRDIPALLQQAGFTMSALEQAYIPGTPRFAGYNFWGGARAV</sequence>
<reference evidence="2 3" key="1">
    <citation type="submission" date="2018-07" db="EMBL/GenBank/DDBJ databases">
        <title>Halioglobus sp. genome submission.</title>
        <authorList>
            <person name="Ye M.-Q."/>
            <person name="Du Z.-J."/>
        </authorList>
    </citation>
    <scope>NUCLEOTIDE SEQUENCE [LARGE SCALE GENOMIC DNA]</scope>
    <source>
        <strain evidence="2 3">U0301</strain>
    </source>
</reference>
<feature type="domain" description="Methyltransferase type 11" evidence="1">
    <location>
        <begin position="38"/>
        <end position="134"/>
    </location>
</feature>
<protein>
    <submittedName>
        <fullName evidence="2">Methyltransferase domain-containing protein</fullName>
    </submittedName>
</protein>
<dbReference type="GO" id="GO:0008757">
    <property type="term" value="F:S-adenosylmethionine-dependent methyltransferase activity"/>
    <property type="evidence" value="ECO:0007669"/>
    <property type="project" value="InterPro"/>
</dbReference>
<accession>A0A3L7E1J6</accession>
<keyword evidence="2" id="KW-0808">Transferase</keyword>
<dbReference type="Gene3D" id="3.40.50.150">
    <property type="entry name" value="Vaccinia Virus protein VP39"/>
    <property type="match status" value="1"/>
</dbReference>
<evidence type="ECO:0000313" key="2">
    <source>
        <dbReference type="EMBL" id="RLQ22859.1"/>
    </source>
</evidence>
<dbReference type="AlphaFoldDB" id="A0A3L7E1J6"/>
<dbReference type="OrthoDB" id="323463at2"/>
<dbReference type="InterPro" id="IPR052356">
    <property type="entry name" value="Thiol_S-MT"/>
</dbReference>
<keyword evidence="3" id="KW-1185">Reference proteome</keyword>
<evidence type="ECO:0000313" key="3">
    <source>
        <dbReference type="Proteomes" id="UP000265509"/>
    </source>
</evidence>
<dbReference type="CDD" id="cd02440">
    <property type="entry name" value="AdoMet_MTases"/>
    <property type="match status" value="1"/>
</dbReference>
<evidence type="ECO:0000259" key="1">
    <source>
        <dbReference type="Pfam" id="PF08241"/>
    </source>
</evidence>
<dbReference type="EMBL" id="QRAN01000004">
    <property type="protein sequence ID" value="RLQ22859.1"/>
    <property type="molecule type" value="Genomic_DNA"/>
</dbReference>
<dbReference type="InterPro" id="IPR029063">
    <property type="entry name" value="SAM-dependent_MTases_sf"/>
</dbReference>
<name>A0A3L7E1J6_9GAMM</name>
<dbReference type="RefSeq" id="WP_117953165.1">
    <property type="nucleotide sequence ID" value="NZ_QRAN01000004.1"/>
</dbReference>
<dbReference type="InterPro" id="IPR013216">
    <property type="entry name" value="Methyltransf_11"/>
</dbReference>
<organism evidence="2 3">
    <name type="scientific">Seongchinamella sediminis</name>
    <dbReference type="NCBI Taxonomy" id="2283635"/>
    <lineage>
        <taxon>Bacteria</taxon>
        <taxon>Pseudomonadati</taxon>
        <taxon>Pseudomonadota</taxon>
        <taxon>Gammaproteobacteria</taxon>
        <taxon>Cellvibrionales</taxon>
        <taxon>Halieaceae</taxon>
        <taxon>Seongchinamella</taxon>
    </lineage>
</organism>
<keyword evidence="2" id="KW-0489">Methyltransferase</keyword>
<dbReference type="SUPFAM" id="SSF53335">
    <property type="entry name" value="S-adenosyl-L-methionine-dependent methyltransferases"/>
    <property type="match status" value="1"/>
</dbReference>
<comment type="caution">
    <text evidence="2">The sequence shown here is derived from an EMBL/GenBank/DDBJ whole genome shotgun (WGS) entry which is preliminary data.</text>
</comment>
<gene>
    <name evidence="2" type="ORF">DWB85_05285</name>
</gene>
<dbReference type="PANTHER" id="PTHR45036">
    <property type="entry name" value="METHYLTRANSFERASE LIKE 7B"/>
    <property type="match status" value="1"/>
</dbReference>